<dbReference type="InterPro" id="IPR057206">
    <property type="entry name" value="DUF7884"/>
</dbReference>
<organism evidence="7 8">
    <name type="scientific">Novosphingobium mathurense</name>
    <dbReference type="NCBI Taxonomy" id="428990"/>
    <lineage>
        <taxon>Bacteria</taxon>
        <taxon>Pseudomonadati</taxon>
        <taxon>Pseudomonadota</taxon>
        <taxon>Alphaproteobacteria</taxon>
        <taxon>Sphingomonadales</taxon>
        <taxon>Sphingomonadaceae</taxon>
        <taxon>Novosphingobium</taxon>
    </lineage>
</organism>
<dbReference type="EMBL" id="FVZE01000001">
    <property type="protein sequence ID" value="SLJ86256.1"/>
    <property type="molecule type" value="Genomic_DNA"/>
</dbReference>
<dbReference type="InterPro" id="IPR029063">
    <property type="entry name" value="SAM-dependent_MTases_sf"/>
</dbReference>
<evidence type="ECO:0000313" key="7">
    <source>
        <dbReference type="EMBL" id="SLJ86256.1"/>
    </source>
</evidence>
<dbReference type="Proteomes" id="UP000190989">
    <property type="component" value="Unassembled WGS sequence"/>
</dbReference>
<dbReference type="PANTHER" id="PTHR43667:SF1">
    <property type="entry name" value="CYCLOPROPANE-FATTY-ACYL-PHOSPHOLIPID SYNTHASE"/>
    <property type="match status" value="1"/>
</dbReference>
<comment type="similarity">
    <text evidence="1">Belongs to the CFA/CMAS family.</text>
</comment>
<dbReference type="Pfam" id="PF02353">
    <property type="entry name" value="CMAS"/>
    <property type="match status" value="1"/>
</dbReference>
<keyword evidence="2" id="KW-0489">Methyltransferase</keyword>
<feature type="domain" description="DUF7884" evidence="6">
    <location>
        <begin position="15"/>
        <end position="85"/>
    </location>
</feature>
<keyword evidence="5" id="KW-0443">Lipid metabolism</keyword>
<name>A0A1U6GRY3_9SPHN</name>
<dbReference type="GO" id="GO:0008610">
    <property type="term" value="P:lipid biosynthetic process"/>
    <property type="evidence" value="ECO:0007669"/>
    <property type="project" value="InterPro"/>
</dbReference>
<dbReference type="InterPro" id="IPR003333">
    <property type="entry name" value="CMAS"/>
</dbReference>
<keyword evidence="3" id="KW-0808">Transferase</keyword>
<proteinExistence type="inferred from homology"/>
<dbReference type="STRING" id="428990.SAMN06295987_101160"/>
<dbReference type="GO" id="GO:0008168">
    <property type="term" value="F:methyltransferase activity"/>
    <property type="evidence" value="ECO:0007669"/>
    <property type="project" value="UniProtKB-KW"/>
</dbReference>
<evidence type="ECO:0000256" key="3">
    <source>
        <dbReference type="ARBA" id="ARBA00022679"/>
    </source>
</evidence>
<reference evidence="8" key="1">
    <citation type="submission" date="2017-02" db="EMBL/GenBank/DDBJ databases">
        <authorList>
            <person name="Varghese N."/>
            <person name="Submissions S."/>
        </authorList>
    </citation>
    <scope>NUCLEOTIDE SEQUENCE [LARGE SCALE GENOMIC DNA]</scope>
    <source>
        <strain evidence="8">SM117</strain>
    </source>
</reference>
<dbReference type="RefSeq" id="WP_079729189.1">
    <property type="nucleotide sequence ID" value="NZ_FVZE01000001.1"/>
</dbReference>
<gene>
    <name evidence="7" type="ORF">SAMN06295987_101160</name>
</gene>
<evidence type="ECO:0000256" key="4">
    <source>
        <dbReference type="ARBA" id="ARBA00022691"/>
    </source>
</evidence>
<dbReference type="InterPro" id="IPR050723">
    <property type="entry name" value="CFA/CMAS"/>
</dbReference>
<evidence type="ECO:0000256" key="1">
    <source>
        <dbReference type="ARBA" id="ARBA00010815"/>
    </source>
</evidence>
<evidence type="ECO:0000259" key="6">
    <source>
        <dbReference type="Pfam" id="PF25371"/>
    </source>
</evidence>
<evidence type="ECO:0000256" key="5">
    <source>
        <dbReference type="ARBA" id="ARBA00023098"/>
    </source>
</evidence>
<protein>
    <submittedName>
        <fullName evidence="7">Cyclopropane-fatty-acyl-phospholipid synthase</fullName>
    </submittedName>
</protein>
<dbReference type="AlphaFoldDB" id="A0A1U6GRY3"/>
<dbReference type="Pfam" id="PF25371">
    <property type="entry name" value="DUF7884"/>
    <property type="match status" value="1"/>
</dbReference>
<dbReference type="PANTHER" id="PTHR43667">
    <property type="entry name" value="CYCLOPROPANE-FATTY-ACYL-PHOSPHOLIPID SYNTHASE"/>
    <property type="match status" value="1"/>
</dbReference>
<evidence type="ECO:0000313" key="8">
    <source>
        <dbReference type="Proteomes" id="UP000190989"/>
    </source>
</evidence>
<evidence type="ECO:0000256" key="2">
    <source>
        <dbReference type="ARBA" id="ARBA00022603"/>
    </source>
</evidence>
<dbReference type="CDD" id="cd02440">
    <property type="entry name" value="AdoMet_MTases"/>
    <property type="match status" value="1"/>
</dbReference>
<dbReference type="PIRSF" id="PIRSF003085">
    <property type="entry name" value="CMAS"/>
    <property type="match status" value="1"/>
</dbReference>
<sequence length="420" mass="46958">MSKMLLERFLGKAVRKGTLEITYSDGTRTRKGTPEPGYPDVAVRFTDPTAERKIILDPRLGAAEAFMDGQLLVERGDIMELVQLLRANRPWDRGGSFGEGSRLKKIGTRALTVIDGINKAARAKANVAHHYDIGNDLYTLFLDRDHMQYSCAYWPNADGSGSMTLEQAQEAKLAHIAAKLALAPGQRVLDIGCGWGGMAIYLAKHADVNVLGITLSEEQLALARKRAEAAGVAGRTRFELVDYRDLAAQGEKFDRIVSVGMFEHVGQAQFNRYFRDCAKLLVDDGVMLLHTIGRMGGPGSTDAFTRKYIFPGGYIPALSETVAASERYRLIAADVENLRLHYALTLREWYKRCVAHKDEIVGLYGERFHRMWIFYLAGATAAFESGSMCNYQIQYTRSRRALPLTRDYMAARERDLLRAE</sequence>
<dbReference type="Gene3D" id="3.40.50.150">
    <property type="entry name" value="Vaccinia Virus protein VP39"/>
    <property type="match status" value="1"/>
</dbReference>
<accession>A0A1U6GRY3</accession>
<keyword evidence="8" id="KW-1185">Reference proteome</keyword>
<keyword evidence="4" id="KW-0949">S-adenosyl-L-methionine</keyword>
<dbReference type="GO" id="GO:0032259">
    <property type="term" value="P:methylation"/>
    <property type="evidence" value="ECO:0007669"/>
    <property type="project" value="UniProtKB-KW"/>
</dbReference>
<dbReference type="SUPFAM" id="SSF53335">
    <property type="entry name" value="S-adenosyl-L-methionine-dependent methyltransferases"/>
    <property type="match status" value="1"/>
</dbReference>